<keyword evidence="1" id="KW-0732">Signal</keyword>
<dbReference type="RefSeq" id="WP_149810113.1">
    <property type="nucleotide sequence ID" value="NZ_VUKA01000001.1"/>
</dbReference>
<feature type="signal peptide" evidence="1">
    <location>
        <begin position="1"/>
        <end position="26"/>
    </location>
</feature>
<comment type="caution">
    <text evidence="2">The sequence shown here is derived from an EMBL/GenBank/DDBJ whole genome shotgun (WGS) entry which is preliminary data.</text>
</comment>
<dbReference type="EMBL" id="VUKA01000001">
    <property type="protein sequence ID" value="KAA2214174.1"/>
    <property type="molecule type" value="Genomic_DNA"/>
</dbReference>
<keyword evidence="3" id="KW-1185">Reference proteome</keyword>
<protein>
    <submittedName>
        <fullName evidence="2">Uncharacterized protein</fullName>
    </submittedName>
</protein>
<feature type="chain" id="PRO_5022922420" evidence="1">
    <location>
        <begin position="27"/>
        <end position="64"/>
    </location>
</feature>
<dbReference type="Proteomes" id="UP000322110">
    <property type="component" value="Unassembled WGS sequence"/>
</dbReference>
<gene>
    <name evidence="2" type="ORF">F0Q34_00090</name>
</gene>
<proteinExistence type="predicted"/>
<dbReference type="OrthoDB" id="9786557at2"/>
<evidence type="ECO:0000256" key="1">
    <source>
        <dbReference type="SAM" id="SignalP"/>
    </source>
</evidence>
<dbReference type="AlphaFoldDB" id="A0A5B2TJ85"/>
<reference evidence="2 3" key="1">
    <citation type="journal article" date="2015" name="Int. J. Syst. Evol. Microbiol.">
        <title>Roseomonas oryzae sp. nov., isolated from paddy rhizosphere soil.</title>
        <authorList>
            <person name="Ramaprasad E.V."/>
            <person name="Sasikala Ch."/>
            <person name="Ramana Ch.V."/>
        </authorList>
    </citation>
    <scope>NUCLEOTIDE SEQUENCE [LARGE SCALE GENOMIC DNA]</scope>
    <source>
        <strain evidence="2 3">KCTC 42542</strain>
    </source>
</reference>
<evidence type="ECO:0000313" key="2">
    <source>
        <dbReference type="EMBL" id="KAA2214174.1"/>
    </source>
</evidence>
<name>A0A5B2TJ85_9PROT</name>
<sequence length="64" mass="6742">MKSMGPADLAACVVLVLLALPTLAMAARELPRAWQDGVPPDGLTGHVLAQDYPAPPGWTFLSNE</sequence>
<organism evidence="2 3">
    <name type="scientific">Teichococcus oryzae</name>
    <dbReference type="NCBI Taxonomy" id="1608942"/>
    <lineage>
        <taxon>Bacteria</taxon>
        <taxon>Pseudomonadati</taxon>
        <taxon>Pseudomonadota</taxon>
        <taxon>Alphaproteobacteria</taxon>
        <taxon>Acetobacterales</taxon>
        <taxon>Roseomonadaceae</taxon>
        <taxon>Roseomonas</taxon>
    </lineage>
</organism>
<evidence type="ECO:0000313" key="3">
    <source>
        <dbReference type="Proteomes" id="UP000322110"/>
    </source>
</evidence>
<accession>A0A5B2TJ85</accession>